<dbReference type="Proteomes" id="UP000001017">
    <property type="component" value="Chromosome"/>
</dbReference>
<reference evidence="7 8" key="1">
    <citation type="journal article" date="1999" name="Proc. Jpn. Acad.">
        <title>Determination of the complete genomic DNA sequence of Thermoplasma volvanium GSS1.</title>
        <authorList>
            <person name="Kawashima T."/>
            <person name="Yamamoto Y."/>
            <person name="Aramaki H."/>
            <person name="Nunoshiba T."/>
            <person name="Kawamoto T."/>
            <person name="Watanabe K."/>
            <person name="Yamazaki M."/>
            <person name="Kanehori K."/>
            <person name="Amano N."/>
            <person name="Ohya Y."/>
            <person name="Makino K."/>
            <person name="Suzuki M."/>
        </authorList>
    </citation>
    <scope>NUCLEOTIDE SEQUENCE [LARGE SCALE GENOMIC DNA]</scope>
    <source>
        <strain evidence="8">ATCC 51530 / DSM 4299 / JCM 9571 / NBRC 15438 / GSS1</strain>
    </source>
</reference>
<feature type="transmembrane region" description="Helical" evidence="6">
    <location>
        <begin position="164"/>
        <end position="185"/>
    </location>
</feature>
<evidence type="ECO:0000313" key="7">
    <source>
        <dbReference type="EMBL" id="BAB59857.1"/>
    </source>
</evidence>
<dbReference type="OrthoDB" id="121309at2157"/>
<dbReference type="GO" id="GO:0005886">
    <property type="term" value="C:plasma membrane"/>
    <property type="evidence" value="ECO:0007669"/>
    <property type="project" value="UniProtKB-SubCell"/>
</dbReference>
<dbReference type="RefSeq" id="WP_010916973.1">
    <property type="nucleotide sequence ID" value="NC_002689.2"/>
</dbReference>
<evidence type="ECO:0000256" key="6">
    <source>
        <dbReference type="SAM" id="Phobius"/>
    </source>
</evidence>
<name>Q97AU4_THEVO</name>
<dbReference type="STRING" id="273116.gene:9381504"/>
<dbReference type="InterPro" id="IPR001123">
    <property type="entry name" value="LeuE-type"/>
</dbReference>
<feature type="transmembrane region" description="Helical" evidence="6">
    <location>
        <begin position="99"/>
        <end position="118"/>
    </location>
</feature>
<dbReference type="KEGG" id="tvo:TVG0722263"/>
<dbReference type="Pfam" id="PF01810">
    <property type="entry name" value="LysE"/>
    <property type="match status" value="1"/>
</dbReference>
<comment type="subcellular location">
    <subcellularLocation>
        <location evidence="1">Cell membrane</location>
        <topology evidence="1">Multi-pass membrane protein</topology>
    </subcellularLocation>
</comment>
<keyword evidence="4 6" id="KW-1133">Transmembrane helix</keyword>
<evidence type="ECO:0000313" key="8">
    <source>
        <dbReference type="Proteomes" id="UP000001017"/>
    </source>
</evidence>
<gene>
    <name evidence="7" type="ORF">TVG0722263</name>
</gene>
<dbReference type="EMBL" id="BA000011">
    <property type="protein sequence ID" value="BAB59857.1"/>
    <property type="molecule type" value="Genomic_DNA"/>
</dbReference>
<feature type="transmembrane region" description="Helical" evidence="6">
    <location>
        <begin position="41"/>
        <end position="60"/>
    </location>
</feature>
<dbReference type="PANTHER" id="PTHR38825">
    <property type="entry name" value="LYSINE EXPORTER PROTEIN (LYSE/YGGA)"/>
    <property type="match status" value="1"/>
</dbReference>
<dbReference type="GO" id="GO:0006865">
    <property type="term" value="P:amino acid transport"/>
    <property type="evidence" value="ECO:0007669"/>
    <property type="project" value="InterPro"/>
</dbReference>
<evidence type="ECO:0000256" key="2">
    <source>
        <dbReference type="ARBA" id="ARBA00022475"/>
    </source>
</evidence>
<keyword evidence="2" id="KW-1003">Cell membrane</keyword>
<proteinExistence type="predicted"/>
<keyword evidence="8" id="KW-1185">Reference proteome</keyword>
<keyword evidence="5 6" id="KW-0472">Membrane</keyword>
<dbReference type="PhylomeDB" id="Q97AU4"/>
<evidence type="ECO:0000256" key="3">
    <source>
        <dbReference type="ARBA" id="ARBA00022692"/>
    </source>
</evidence>
<feature type="transmembrane region" description="Helical" evidence="6">
    <location>
        <begin position="130"/>
        <end position="152"/>
    </location>
</feature>
<evidence type="ECO:0000256" key="5">
    <source>
        <dbReference type="ARBA" id="ARBA00023136"/>
    </source>
</evidence>
<organism evidence="7 8">
    <name type="scientific">Thermoplasma volcanium (strain ATCC 51530 / DSM 4299 / JCM 9571 / NBRC 15438 / GSS1)</name>
    <dbReference type="NCBI Taxonomy" id="273116"/>
    <lineage>
        <taxon>Archaea</taxon>
        <taxon>Methanobacteriati</taxon>
        <taxon>Thermoplasmatota</taxon>
        <taxon>Thermoplasmata</taxon>
        <taxon>Thermoplasmatales</taxon>
        <taxon>Thermoplasmataceae</taxon>
        <taxon>Thermoplasma</taxon>
    </lineage>
</organism>
<accession>Q97AU4</accession>
<reference evidence="7 8" key="2">
    <citation type="journal article" date="2000" name="Proc. Natl. Acad. Sci. U.S.A.">
        <title>Archaeal adaptation to higher temperatures revealed by genomic sequence of Thermoplasma volcanium.</title>
        <authorList>
            <person name="Kawashima T."/>
            <person name="Amano N."/>
            <person name="Koike H."/>
            <person name="Makino S."/>
            <person name="Higuchi S."/>
            <person name="Kawashima-Ohya Y."/>
            <person name="Watanabe K."/>
            <person name="Yamazaki M."/>
            <person name="Kanehori K."/>
            <person name="Kawamoto T."/>
            <person name="Nunoshiba T."/>
            <person name="Yamamoto Y."/>
            <person name="Aramaki H."/>
            <person name="Makino K."/>
            <person name="Suzuki M."/>
        </authorList>
    </citation>
    <scope>NUCLEOTIDE SEQUENCE [LARGE SCALE GENOMIC DNA]</scope>
    <source>
        <strain evidence="8">ATCC 51530 / DSM 4299 / JCM 9571 / NBRC 15438 / GSS1</strain>
    </source>
</reference>
<evidence type="ECO:0000256" key="1">
    <source>
        <dbReference type="ARBA" id="ARBA00004651"/>
    </source>
</evidence>
<dbReference type="PaxDb" id="273116-14324931"/>
<feature type="transmembrane region" description="Helical" evidence="6">
    <location>
        <begin position="66"/>
        <end position="87"/>
    </location>
</feature>
<keyword evidence="3 6" id="KW-0812">Transmembrane</keyword>
<dbReference type="HOGENOM" id="CLU_087840_1_2_2"/>
<feature type="transmembrane region" description="Helical" evidence="6">
    <location>
        <begin position="6"/>
        <end position="29"/>
    </location>
</feature>
<dbReference type="AlphaFoldDB" id="Q97AU4"/>
<dbReference type="DNASU" id="1441821"/>
<evidence type="ECO:0000256" key="4">
    <source>
        <dbReference type="ARBA" id="ARBA00022989"/>
    </source>
</evidence>
<dbReference type="GeneID" id="1441821"/>
<sequence>MEILTYLIGVLLGLSLTAPPGPVNSIISVESVRSKIHGSSVGAGAMTADIIFFIIVYSFGNIVPKSALYALYIVGSIVMFYFAYSTLKKSSRYKTRRGNYFVGLLVGISNPFQIIWWVTAGLFVVNHMSLIGVFGLFSGVVLWITIFPFFVNKYAKRYEKYVRIASSVVLISFGVYILIVGIKVIL</sequence>
<dbReference type="eggNOG" id="arCOG01947">
    <property type="taxonomic scope" value="Archaea"/>
</dbReference>
<dbReference type="PANTHER" id="PTHR38825:SF2">
    <property type="entry name" value="LYSINE TRANSPORTER LYSE"/>
    <property type="match status" value="1"/>
</dbReference>
<protein>
    <submittedName>
        <fullName evidence="7">Uncharacterized protein</fullName>
    </submittedName>
</protein>